<evidence type="ECO:0000256" key="6">
    <source>
        <dbReference type="ARBA" id="ARBA00023136"/>
    </source>
</evidence>
<proteinExistence type="inferred from homology"/>
<keyword evidence="7" id="KW-0066">ATP synthesis</keyword>
<dbReference type="HAMAP" id="MF_01416">
    <property type="entry name" value="ATP_synth_delta_bact"/>
    <property type="match status" value="1"/>
</dbReference>
<name>A0A915JLM0_ROMCU</name>
<dbReference type="InterPro" id="IPR026015">
    <property type="entry name" value="ATP_synth_OSCP/delta_N_sf"/>
</dbReference>
<organism evidence="9 10">
    <name type="scientific">Romanomermis culicivorax</name>
    <name type="common">Nematode worm</name>
    <dbReference type="NCBI Taxonomy" id="13658"/>
    <lineage>
        <taxon>Eukaryota</taxon>
        <taxon>Metazoa</taxon>
        <taxon>Ecdysozoa</taxon>
        <taxon>Nematoda</taxon>
        <taxon>Enoplea</taxon>
        <taxon>Dorylaimia</taxon>
        <taxon>Mermithida</taxon>
        <taxon>Mermithoidea</taxon>
        <taxon>Mermithidae</taxon>
        <taxon>Romanomermis</taxon>
    </lineage>
</organism>
<evidence type="ECO:0000256" key="2">
    <source>
        <dbReference type="ARBA" id="ARBA00007046"/>
    </source>
</evidence>
<evidence type="ECO:0000256" key="8">
    <source>
        <dbReference type="ARBA" id="ARBA00033369"/>
    </source>
</evidence>
<accession>A0A915JLM0</accession>
<evidence type="ECO:0000256" key="1">
    <source>
        <dbReference type="ARBA" id="ARBA00004370"/>
    </source>
</evidence>
<dbReference type="Gene3D" id="1.10.520.20">
    <property type="entry name" value="N-terminal domain of the delta subunit of the F1F0-ATP synthase"/>
    <property type="match status" value="1"/>
</dbReference>
<evidence type="ECO:0000256" key="5">
    <source>
        <dbReference type="ARBA" id="ARBA00023065"/>
    </source>
</evidence>
<dbReference type="AlphaFoldDB" id="A0A915JLM0"/>
<protein>
    <recommendedName>
        <fullName evidence="8">Oligomycin sensitivity conferral protein</fullName>
    </recommendedName>
</protein>
<comment type="subcellular location">
    <subcellularLocation>
        <location evidence="1">Membrane</location>
    </subcellularLocation>
</comment>
<dbReference type="OMA" id="MVDNIQD"/>
<sequence>MIISLINYNTSLYISAMISSVKLVRGLSTSSNLANLVRPPIPAFGTDGRYAIALYSAASKKNKLDAVESDMKTLHDLWQHDHKLREFFLNPVNTRELKKQAFSTVAKKKNFTELTTNLFGVVAEQTRFGKFDTILKTYLKLMSAHRGEVQCEITTAKEVDAKAMEQIKAAVQGFLKSGQKMNISVKVDPSILGGMIVSIGDKYVDMSIASRIKMYTKSIEEAM</sequence>
<evidence type="ECO:0000256" key="7">
    <source>
        <dbReference type="ARBA" id="ARBA00023310"/>
    </source>
</evidence>
<dbReference type="PANTHER" id="PTHR11910">
    <property type="entry name" value="ATP SYNTHASE DELTA CHAIN"/>
    <property type="match status" value="1"/>
</dbReference>
<evidence type="ECO:0000256" key="4">
    <source>
        <dbReference type="ARBA" id="ARBA00022781"/>
    </source>
</evidence>
<dbReference type="InterPro" id="IPR000711">
    <property type="entry name" value="ATPase_OSCP/dsu"/>
</dbReference>
<keyword evidence="3" id="KW-0813">Transport</keyword>
<keyword evidence="9" id="KW-1185">Reference proteome</keyword>
<keyword evidence="4" id="KW-0375">Hydrogen ion transport</keyword>
<comment type="similarity">
    <text evidence="2">Belongs to the ATPase delta chain family.</text>
</comment>
<evidence type="ECO:0000313" key="10">
    <source>
        <dbReference type="WBParaSite" id="nRc.2.0.1.t26977-RA"/>
    </source>
</evidence>
<evidence type="ECO:0000313" key="9">
    <source>
        <dbReference type="Proteomes" id="UP000887565"/>
    </source>
</evidence>
<dbReference type="NCBIfam" id="TIGR01145">
    <property type="entry name" value="ATP_synt_delta"/>
    <property type="match status" value="1"/>
</dbReference>
<reference evidence="10" key="1">
    <citation type="submission" date="2022-11" db="UniProtKB">
        <authorList>
            <consortium name="WormBaseParasite"/>
        </authorList>
    </citation>
    <scope>IDENTIFICATION</scope>
</reference>
<evidence type="ECO:0000256" key="3">
    <source>
        <dbReference type="ARBA" id="ARBA00022448"/>
    </source>
</evidence>
<dbReference type="GO" id="GO:0016020">
    <property type="term" value="C:membrane"/>
    <property type="evidence" value="ECO:0007669"/>
    <property type="project" value="UniProtKB-SubCell"/>
</dbReference>
<dbReference type="WBParaSite" id="nRc.2.0.1.t26977-RA">
    <property type="protein sequence ID" value="nRc.2.0.1.t26977-RA"/>
    <property type="gene ID" value="nRc.2.0.1.g26977"/>
</dbReference>
<dbReference type="Proteomes" id="UP000887565">
    <property type="component" value="Unplaced"/>
</dbReference>
<dbReference type="PRINTS" id="PR00125">
    <property type="entry name" value="ATPASEDELTA"/>
</dbReference>
<dbReference type="SUPFAM" id="SSF47928">
    <property type="entry name" value="N-terminal domain of the delta subunit of the F1F0-ATP synthase"/>
    <property type="match status" value="1"/>
</dbReference>
<dbReference type="Pfam" id="PF00213">
    <property type="entry name" value="OSCP"/>
    <property type="match status" value="1"/>
</dbReference>
<keyword evidence="6" id="KW-0472">Membrane</keyword>
<dbReference type="GO" id="GO:0046933">
    <property type="term" value="F:proton-transporting ATP synthase activity, rotational mechanism"/>
    <property type="evidence" value="ECO:0007669"/>
    <property type="project" value="InterPro"/>
</dbReference>
<keyword evidence="5" id="KW-0406">Ion transport</keyword>